<dbReference type="InterPro" id="IPR017853">
    <property type="entry name" value="GH"/>
</dbReference>
<dbReference type="InterPro" id="IPR001000">
    <property type="entry name" value="GH10_dom"/>
</dbReference>
<evidence type="ECO:0000259" key="10">
    <source>
        <dbReference type="PROSITE" id="PS51760"/>
    </source>
</evidence>
<evidence type="ECO:0000256" key="7">
    <source>
        <dbReference type="ARBA" id="ARBA00023295"/>
    </source>
</evidence>
<dbReference type="HOGENOM" id="CLU_020161_6_0_12"/>
<evidence type="ECO:0000256" key="4">
    <source>
        <dbReference type="ARBA" id="ARBA00022729"/>
    </source>
</evidence>
<dbReference type="STRING" id="869211.Spith_1939"/>
<dbReference type="EMBL" id="CP002903">
    <property type="protein sequence ID" value="AEJ62197.1"/>
    <property type="molecule type" value="Genomic_DNA"/>
</dbReference>
<dbReference type="PANTHER" id="PTHR31490">
    <property type="entry name" value="GLYCOSYL HYDROLASE"/>
    <property type="match status" value="1"/>
</dbReference>
<comment type="catalytic activity">
    <reaction evidence="1 9">
        <text>Endohydrolysis of (1-&gt;4)-beta-D-xylosidic linkages in xylans.</text>
        <dbReference type="EC" id="3.2.1.8"/>
    </reaction>
</comment>
<evidence type="ECO:0000256" key="9">
    <source>
        <dbReference type="RuleBase" id="RU361174"/>
    </source>
</evidence>
<protein>
    <recommendedName>
        <fullName evidence="9">Beta-xylanase</fullName>
        <ecNumber evidence="9">3.2.1.8</ecNumber>
    </recommendedName>
</protein>
<dbReference type="PANTHER" id="PTHR31490:SF88">
    <property type="entry name" value="BETA-XYLANASE"/>
    <property type="match status" value="1"/>
</dbReference>
<dbReference type="PROSITE" id="PS51257">
    <property type="entry name" value="PROKAR_LIPOPROTEIN"/>
    <property type="match status" value="1"/>
</dbReference>
<evidence type="ECO:0000256" key="3">
    <source>
        <dbReference type="ARBA" id="ARBA00022651"/>
    </source>
</evidence>
<proteinExistence type="inferred from homology"/>
<dbReference type="Proteomes" id="UP000007254">
    <property type="component" value="Chromosome"/>
</dbReference>
<keyword evidence="6 9" id="KW-0119">Carbohydrate metabolism</keyword>
<evidence type="ECO:0000256" key="6">
    <source>
        <dbReference type="ARBA" id="ARBA00023277"/>
    </source>
</evidence>
<reference evidence="11 12" key="1">
    <citation type="submission" date="2011-06" db="EMBL/GenBank/DDBJ databases">
        <title>The complete genome of Spirochaeta thermophila DSM 6578.</title>
        <authorList>
            <consortium name="US DOE Joint Genome Institute (JGI-PGF)"/>
            <person name="Lucas S."/>
            <person name="Lapidus A."/>
            <person name="Bruce D."/>
            <person name="Goodwin L."/>
            <person name="Pitluck S."/>
            <person name="Peters L."/>
            <person name="Kyrpides N."/>
            <person name="Mavromatis K."/>
            <person name="Ivanova N."/>
            <person name="Mikailova N."/>
            <person name="Pagani I."/>
            <person name="Chertkov O."/>
            <person name="Detter J.C."/>
            <person name="Tapia R."/>
            <person name="Han C."/>
            <person name="Land M."/>
            <person name="Hauser L."/>
            <person name="Markowitz V."/>
            <person name="Cheng J.-F."/>
            <person name="Hugenholtz P."/>
            <person name="Woyke T."/>
            <person name="Wu D."/>
            <person name="Spring S."/>
            <person name="Merkhoffer B."/>
            <person name="Schneider S."/>
            <person name="Klenk H.-P."/>
            <person name="Eisen J.A."/>
        </authorList>
    </citation>
    <scope>NUCLEOTIDE SEQUENCE [LARGE SCALE GENOMIC DNA]</scope>
    <source>
        <strain evidence="12">ATCC 700085 / DSM 6578 / Z-1203</strain>
    </source>
</reference>
<keyword evidence="8 9" id="KW-0624">Polysaccharide degradation</keyword>
<dbReference type="AlphaFoldDB" id="G0GDR7"/>
<keyword evidence="3" id="KW-0858">Xylan degradation</keyword>
<evidence type="ECO:0000256" key="8">
    <source>
        <dbReference type="ARBA" id="ARBA00023326"/>
    </source>
</evidence>
<feature type="domain" description="GH10" evidence="10">
    <location>
        <begin position="19"/>
        <end position="338"/>
    </location>
</feature>
<evidence type="ECO:0000313" key="11">
    <source>
        <dbReference type="EMBL" id="AEJ62197.1"/>
    </source>
</evidence>
<keyword evidence="7 9" id="KW-0326">Glycosidase</keyword>
<dbReference type="OrthoDB" id="9809277at2"/>
<evidence type="ECO:0000256" key="2">
    <source>
        <dbReference type="ARBA" id="ARBA00007495"/>
    </source>
</evidence>
<dbReference type="SUPFAM" id="SSF51445">
    <property type="entry name" value="(Trans)glycosidases"/>
    <property type="match status" value="1"/>
</dbReference>
<organism evidence="11 12">
    <name type="scientific">Winmispira thermophila (strain ATCC 700085 / DSM 6578 / Z-1203)</name>
    <name type="common">Spirochaeta thermophila</name>
    <dbReference type="NCBI Taxonomy" id="869211"/>
    <lineage>
        <taxon>Bacteria</taxon>
        <taxon>Pseudomonadati</taxon>
        <taxon>Spirochaetota</taxon>
        <taxon>Spirochaetia</taxon>
        <taxon>Winmispirales</taxon>
        <taxon>Winmispiraceae</taxon>
        <taxon>Winmispira</taxon>
    </lineage>
</organism>
<evidence type="ECO:0000256" key="5">
    <source>
        <dbReference type="ARBA" id="ARBA00022801"/>
    </source>
</evidence>
<dbReference type="InterPro" id="IPR044846">
    <property type="entry name" value="GH10"/>
</dbReference>
<gene>
    <name evidence="11" type="ordered locus">Spith_1939</name>
</gene>
<accession>G0GDR7</accession>
<comment type="similarity">
    <text evidence="2 9">Belongs to the glycosyl hydrolase 10 (cellulase F) family.</text>
</comment>
<dbReference type="PRINTS" id="PR00134">
    <property type="entry name" value="GLHYDRLASE10"/>
</dbReference>
<dbReference type="GO" id="GO:0031176">
    <property type="term" value="F:endo-1,4-beta-xylanase activity"/>
    <property type="evidence" value="ECO:0007669"/>
    <property type="project" value="UniProtKB-EC"/>
</dbReference>
<dbReference type="Pfam" id="PF00331">
    <property type="entry name" value="Glyco_hydro_10"/>
    <property type="match status" value="1"/>
</dbReference>
<dbReference type="KEGG" id="stq:Spith_1939"/>
<name>G0GDR7_WINT7</name>
<dbReference type="RefSeq" id="WP_014625520.1">
    <property type="nucleotide sequence ID" value="NC_017583.1"/>
</dbReference>
<dbReference type="PROSITE" id="PS51760">
    <property type="entry name" value="GH10_2"/>
    <property type="match status" value="1"/>
</dbReference>
<keyword evidence="12" id="KW-1185">Reference proteome</keyword>
<keyword evidence="4" id="KW-0732">Signal</keyword>
<sequence>MKTSRSIFLLGLAALVLFASCQPGTMRGLADRRDFLFGVAVASTDLLDPTASKILQENFNLLVAENIMKLQYLRPSPTLWNWRPVDDLVNFAKEQRMKLRGHTFLWHNQNPPFINRLGRNDRDQAITILEETITGVLTRYKGVFYEYDVCNEVIDDEGRFRENSPWYRAIGPEYIDMAFHTARKADPNVKLILNDYNNEYKGTIKGDAFYELVKSMVERGVPIDGVGFQLHLMAEHPLNEEALRANIQRFRELGLSVSFTEVDVRIKLPVTPEKEAAQKATYESLLRIALEEDVSCFVMWGYTDANSWIPGSFPGYGSAHIFDEKLTPKPVYFAMQEILKSYHPDRN</sequence>
<evidence type="ECO:0000313" key="12">
    <source>
        <dbReference type="Proteomes" id="UP000007254"/>
    </source>
</evidence>
<dbReference type="SMART" id="SM00633">
    <property type="entry name" value="Glyco_10"/>
    <property type="match status" value="1"/>
</dbReference>
<dbReference type="EC" id="3.2.1.8" evidence="9"/>
<dbReference type="Gene3D" id="3.20.20.80">
    <property type="entry name" value="Glycosidases"/>
    <property type="match status" value="1"/>
</dbReference>
<dbReference type="GO" id="GO:0045493">
    <property type="term" value="P:xylan catabolic process"/>
    <property type="evidence" value="ECO:0007669"/>
    <property type="project" value="UniProtKB-KW"/>
</dbReference>
<evidence type="ECO:0000256" key="1">
    <source>
        <dbReference type="ARBA" id="ARBA00000681"/>
    </source>
</evidence>
<keyword evidence="5 9" id="KW-0378">Hydrolase</keyword>